<dbReference type="CDD" id="cd00091">
    <property type="entry name" value="NUC"/>
    <property type="match status" value="1"/>
</dbReference>
<dbReference type="InterPro" id="IPR020821">
    <property type="entry name" value="ENPP1-3/EXOG-like_nuc-like"/>
</dbReference>
<dbReference type="Pfam" id="PF01223">
    <property type="entry name" value="Endonuclease_NS"/>
    <property type="match status" value="1"/>
</dbReference>
<dbReference type="EMBL" id="BEZZ01000037">
    <property type="protein sequence ID" value="GCC23755.1"/>
    <property type="molecule type" value="Genomic_DNA"/>
</dbReference>
<evidence type="ECO:0000259" key="4">
    <source>
        <dbReference type="SMART" id="SM00477"/>
    </source>
</evidence>
<dbReference type="InterPro" id="IPR017850">
    <property type="entry name" value="Alkaline_phosphatase_core_sf"/>
</dbReference>
<dbReference type="InterPro" id="IPR044925">
    <property type="entry name" value="His-Me_finger_sf"/>
</dbReference>
<comment type="caution">
    <text evidence="6">The sequence shown here is derived from an EMBL/GenBank/DDBJ whole genome shotgun (WGS) entry which is preliminary data.</text>
</comment>
<dbReference type="GO" id="GO:0030505">
    <property type="term" value="P:inorganic diphosphate transport"/>
    <property type="evidence" value="ECO:0007669"/>
    <property type="project" value="TreeGrafter"/>
</dbReference>
<gene>
    <name evidence="6" type="ORF">chiPu_0002153</name>
</gene>
<dbReference type="InterPro" id="IPR044929">
    <property type="entry name" value="DNA/RNA_non-sp_Endonuclease_sf"/>
</dbReference>
<dbReference type="PANTHER" id="PTHR10151:SF77">
    <property type="entry name" value="ECTONUCLEOTIDE PYROPHOSPHATASE_PHOSPHODIESTERASE FAMILY MEMBER 1"/>
    <property type="match status" value="1"/>
</dbReference>
<dbReference type="Gene3D" id="3.40.720.10">
    <property type="entry name" value="Alkaline Phosphatase, subunit A"/>
    <property type="match status" value="1"/>
</dbReference>
<dbReference type="InterPro" id="IPR001604">
    <property type="entry name" value="Endo_G_ENPP1-like_dom"/>
</dbReference>
<dbReference type="GO" id="GO:0045599">
    <property type="term" value="P:negative regulation of fat cell differentiation"/>
    <property type="evidence" value="ECO:0007669"/>
    <property type="project" value="TreeGrafter"/>
</dbReference>
<dbReference type="OrthoDB" id="415411at2759"/>
<dbReference type="AlphaFoldDB" id="A0A401S018"/>
<sequence length="786" mass="90222">MDPEKGGQGYKAHYSNEEQQASMLQAGSEPTAKRRNQLCSSKRRMIFVVSEKTWLQDDCEDVDTPQCPEGFSQPPLILFSLDGFRFDYLQKWRSSVPVINKLRTCGVHAPYLTPVYPSKTFPNHYTIITGLYPESHGVIGNRMYDVDMNASFSLRTEEKFNPLWYKGQPLWLTAMYQGLKTGTFFWPGSEVRINGTYPNFYKVYDGSIPYEERVFTILKWLDLPKESRPDFYTLYLSEPDHTGHINGPNSNKMAKALEKVDMIVGMLMDGLKQRNLTQCVNLILISDHGMEQVDCNKVVYMSEYLDKVENIEMRYGPAARIRAKNVPEDYYTFDSEGLVKNLTCRSPNQHFTPYLKQFLPKRFHYANSKRIEDVHLYLDPQWQASLKPPMKYCTGGFHGSDNQFKNMQAIFLAHGPAFKTKTEVQPFLNIEVYNLMCDLLQIIPAPNNGTHGSLNHLLKKPVYNPTHSKEKSSATSCSSTDFISTVIPQTKCLCSSVESLPADACKELKLSSTEVKGANEHHLPYGRPRVLQNNSKWCLLHQHFYVSGYSHDILMPLWSAYTVNNTENSLAPLPNILDCVLADVRIPSTVNQTSYINEDQDITYGFLYPPNLKSGQYQFEAVFTSNLVPMYKAFQKIWNYFHNVLLLKYTEQRNGINVISGPVFDRNYDGRFDTPDIIQAKVNNMEIPIPTHYYIILTNCKDTLRTPLTCNTSVDVLAFILPHRPDNSESCADGKEESQWVEKRMWAHRARVRDVELITGLDFYQDRKQPVNEILQLKTHLPLGEV</sequence>
<dbReference type="InterPro" id="IPR002591">
    <property type="entry name" value="Phosphodiest/P_Trfase"/>
</dbReference>
<dbReference type="OMA" id="HCLFWVG"/>
<feature type="domain" description="DNA/RNA non-specific endonuclease/pyrophosphatase/phosphodiesterase" evidence="5">
    <location>
        <begin position="541"/>
        <end position="767"/>
    </location>
</feature>
<dbReference type="Gene3D" id="3.40.570.10">
    <property type="entry name" value="Extracellular Endonuclease, subunit A"/>
    <property type="match status" value="1"/>
</dbReference>
<evidence type="ECO:0000259" key="5">
    <source>
        <dbReference type="SMART" id="SM00892"/>
    </source>
</evidence>
<dbReference type="GO" id="GO:0009986">
    <property type="term" value="C:cell surface"/>
    <property type="evidence" value="ECO:0007669"/>
    <property type="project" value="TreeGrafter"/>
</dbReference>
<dbReference type="CDD" id="cd16018">
    <property type="entry name" value="Enpp"/>
    <property type="match status" value="1"/>
</dbReference>
<dbReference type="GO" id="GO:0046034">
    <property type="term" value="P:ATP metabolic process"/>
    <property type="evidence" value="ECO:0007669"/>
    <property type="project" value="TreeGrafter"/>
</dbReference>
<dbReference type="STRING" id="137246.A0A401S018"/>
<evidence type="ECO:0008006" key="8">
    <source>
        <dbReference type="Google" id="ProtNLM"/>
    </source>
</evidence>
<keyword evidence="2" id="KW-0325">Glycoprotein</keyword>
<reference evidence="6 7" key="1">
    <citation type="journal article" date="2018" name="Nat. Ecol. Evol.">
        <title>Shark genomes provide insights into elasmobranch evolution and the origin of vertebrates.</title>
        <authorList>
            <person name="Hara Y"/>
            <person name="Yamaguchi K"/>
            <person name="Onimaru K"/>
            <person name="Kadota M"/>
            <person name="Koyanagi M"/>
            <person name="Keeley SD"/>
            <person name="Tatsumi K"/>
            <person name="Tanaka K"/>
            <person name="Motone F"/>
            <person name="Kageyama Y"/>
            <person name="Nozu R"/>
            <person name="Adachi N"/>
            <person name="Nishimura O"/>
            <person name="Nakagawa R"/>
            <person name="Tanegashima C"/>
            <person name="Kiyatake I"/>
            <person name="Matsumoto R"/>
            <person name="Murakumo K"/>
            <person name="Nishida K"/>
            <person name="Terakita A"/>
            <person name="Kuratani S"/>
            <person name="Sato K"/>
            <person name="Hyodo S Kuraku.S."/>
        </authorList>
    </citation>
    <scope>NUCLEOTIDE SEQUENCE [LARGE SCALE GENOMIC DNA]</scope>
</reference>
<dbReference type="GO" id="GO:0030500">
    <property type="term" value="P:regulation of bone mineralization"/>
    <property type="evidence" value="ECO:0007669"/>
    <property type="project" value="TreeGrafter"/>
</dbReference>
<dbReference type="SUPFAM" id="SSF54060">
    <property type="entry name" value="His-Me finger endonucleases"/>
    <property type="match status" value="1"/>
</dbReference>
<feature type="region of interest" description="Disordered" evidence="3">
    <location>
        <begin position="1"/>
        <end position="33"/>
    </location>
</feature>
<dbReference type="GO" id="GO:0004528">
    <property type="term" value="F:phosphodiesterase I activity"/>
    <property type="evidence" value="ECO:0007669"/>
    <property type="project" value="TreeGrafter"/>
</dbReference>
<dbReference type="GO" id="GO:0009143">
    <property type="term" value="P:nucleoside triphosphate catabolic process"/>
    <property type="evidence" value="ECO:0007669"/>
    <property type="project" value="TreeGrafter"/>
</dbReference>
<keyword evidence="1" id="KW-0378">Hydrolase</keyword>
<organism evidence="6 7">
    <name type="scientific">Chiloscyllium punctatum</name>
    <name type="common">Brownbanded bambooshark</name>
    <name type="synonym">Hemiscyllium punctatum</name>
    <dbReference type="NCBI Taxonomy" id="137246"/>
    <lineage>
        <taxon>Eukaryota</taxon>
        <taxon>Metazoa</taxon>
        <taxon>Chordata</taxon>
        <taxon>Craniata</taxon>
        <taxon>Vertebrata</taxon>
        <taxon>Chondrichthyes</taxon>
        <taxon>Elasmobranchii</taxon>
        <taxon>Galeomorphii</taxon>
        <taxon>Galeoidea</taxon>
        <taxon>Orectolobiformes</taxon>
        <taxon>Hemiscylliidae</taxon>
        <taxon>Chiloscyllium</taxon>
    </lineage>
</organism>
<name>A0A401S018_CHIPU</name>
<accession>A0A401S018</accession>
<dbReference type="SMART" id="SM00477">
    <property type="entry name" value="NUC"/>
    <property type="match status" value="1"/>
</dbReference>
<keyword evidence="7" id="KW-1185">Reference proteome</keyword>
<evidence type="ECO:0000256" key="3">
    <source>
        <dbReference type="SAM" id="MobiDB-lite"/>
    </source>
</evidence>
<dbReference type="PANTHER" id="PTHR10151">
    <property type="entry name" value="ECTONUCLEOTIDE PYROPHOSPHATASE/PHOSPHODIESTERASE"/>
    <property type="match status" value="1"/>
</dbReference>
<evidence type="ECO:0000256" key="1">
    <source>
        <dbReference type="ARBA" id="ARBA00022801"/>
    </source>
</evidence>
<feature type="domain" description="ENPP1-3/EXOG-like endonuclease/phosphodiesterase" evidence="4">
    <location>
        <begin position="542"/>
        <end position="770"/>
    </location>
</feature>
<dbReference type="SUPFAM" id="SSF53649">
    <property type="entry name" value="Alkaline phosphatase-like"/>
    <property type="match status" value="1"/>
</dbReference>
<protein>
    <recommendedName>
        <fullName evidence="8">Extracellular Endonuclease subunit A domain-containing protein</fullName>
    </recommendedName>
</protein>
<evidence type="ECO:0000313" key="6">
    <source>
        <dbReference type="EMBL" id="GCC23755.1"/>
    </source>
</evidence>
<dbReference type="Pfam" id="PF01663">
    <property type="entry name" value="Phosphodiest"/>
    <property type="match status" value="1"/>
</dbReference>
<evidence type="ECO:0000313" key="7">
    <source>
        <dbReference type="Proteomes" id="UP000287033"/>
    </source>
</evidence>
<dbReference type="GO" id="GO:0046872">
    <property type="term" value="F:metal ion binding"/>
    <property type="evidence" value="ECO:0007669"/>
    <property type="project" value="InterPro"/>
</dbReference>
<dbReference type="GO" id="GO:0003676">
    <property type="term" value="F:nucleic acid binding"/>
    <property type="evidence" value="ECO:0007669"/>
    <property type="project" value="InterPro"/>
</dbReference>
<evidence type="ECO:0000256" key="2">
    <source>
        <dbReference type="ARBA" id="ARBA00023180"/>
    </source>
</evidence>
<dbReference type="GO" id="GO:0004551">
    <property type="term" value="F:dinucleotide phosphatase activity"/>
    <property type="evidence" value="ECO:0007669"/>
    <property type="project" value="TreeGrafter"/>
</dbReference>
<dbReference type="SMART" id="SM00892">
    <property type="entry name" value="Endonuclease_NS"/>
    <property type="match status" value="1"/>
</dbReference>
<dbReference type="Proteomes" id="UP000287033">
    <property type="component" value="Unassembled WGS sequence"/>
</dbReference>
<proteinExistence type="predicted"/>
<dbReference type="FunFam" id="3.40.720.10:FF:000145">
    <property type="entry name" value="Uncharacterized protein"/>
    <property type="match status" value="1"/>
</dbReference>